<organism evidence="1 2">
    <name type="scientific">Candidatus Nesciobacter abundans</name>
    <dbReference type="NCBI Taxonomy" id="2601668"/>
    <lineage>
        <taxon>Bacteria</taxon>
        <taxon>Pseudomonadati</taxon>
        <taxon>Pseudomonadota</taxon>
        <taxon>Alphaproteobacteria</taxon>
        <taxon>Holosporales</taxon>
        <taxon>Holosporaceae</taxon>
        <taxon>Candidatus Nesciobacter</taxon>
    </lineage>
</organism>
<evidence type="ECO:0000313" key="2">
    <source>
        <dbReference type="Proteomes" id="UP000324924"/>
    </source>
</evidence>
<dbReference type="Gene3D" id="1.20.1050.10">
    <property type="match status" value="1"/>
</dbReference>
<dbReference type="OrthoDB" id="9794721at2"/>
<protein>
    <recommendedName>
        <fullName evidence="3">Glutathione S-transferase</fullName>
    </recommendedName>
</protein>
<evidence type="ECO:0000313" key="1">
    <source>
        <dbReference type="EMBL" id="QEK39181.1"/>
    </source>
</evidence>
<dbReference type="KEGG" id="nabu:FZC36_01920"/>
<evidence type="ECO:0008006" key="3">
    <source>
        <dbReference type="Google" id="ProtNLM"/>
    </source>
</evidence>
<reference evidence="1 2" key="1">
    <citation type="submission" date="2019-08" db="EMBL/GenBank/DDBJ databases">
        <title>Highly reduced genomes of protist endosymbionts show evolutionary convergence.</title>
        <authorList>
            <person name="George E."/>
            <person name="Husnik F."/>
            <person name="Tashyreva D."/>
            <person name="Prokopchuk G."/>
            <person name="Horak A."/>
            <person name="Kwong W.K."/>
            <person name="Lukes J."/>
            <person name="Keeling P.J."/>
        </authorList>
    </citation>
    <scope>NUCLEOTIDE SEQUENCE [LARGE SCALE GENOMIC DNA]</scope>
    <source>
        <strain evidence="1">1604HC</strain>
    </source>
</reference>
<sequence length="192" mass="23018">MKIYGSVFCPFRRYLEIILQEQKVEFTVSESPEDVFFPYIKENGKTYIGLLSTDEVINKIDKNDKPWFFWIITDFFPSLKLIIKQRFFNEFNTNHSSQILEYSKRDMNDFLIKLESIFSDQNWIGKYGPSSSDFLFSSIISYLDYLNEIKWTKYENIKIWYSSIKCRPSFDKVLSYRLPGIKPSPQYKIIDF</sequence>
<keyword evidence="2" id="KW-1185">Reference proteome</keyword>
<proteinExistence type="predicted"/>
<dbReference type="InterPro" id="IPR036282">
    <property type="entry name" value="Glutathione-S-Trfase_C_sf"/>
</dbReference>
<accession>A0A5C0UHK7</accession>
<dbReference type="Proteomes" id="UP000324924">
    <property type="component" value="Chromosome"/>
</dbReference>
<dbReference type="EMBL" id="CP043314">
    <property type="protein sequence ID" value="QEK39181.1"/>
    <property type="molecule type" value="Genomic_DNA"/>
</dbReference>
<dbReference type="SUPFAM" id="SSF47616">
    <property type="entry name" value="GST C-terminal domain-like"/>
    <property type="match status" value="1"/>
</dbReference>
<name>A0A5C0UHK7_9PROT</name>
<dbReference type="AlphaFoldDB" id="A0A5C0UHK7"/>
<dbReference type="RefSeq" id="WP_148972304.1">
    <property type="nucleotide sequence ID" value="NZ_CP043314.1"/>
</dbReference>
<gene>
    <name evidence="1" type="ORF">FZC36_01920</name>
</gene>